<organism evidence="1 2">
    <name type="scientific">Patella caerulea</name>
    <name type="common">Rayed Mediterranean limpet</name>
    <dbReference type="NCBI Taxonomy" id="87958"/>
    <lineage>
        <taxon>Eukaryota</taxon>
        <taxon>Metazoa</taxon>
        <taxon>Spiralia</taxon>
        <taxon>Lophotrochozoa</taxon>
        <taxon>Mollusca</taxon>
        <taxon>Gastropoda</taxon>
        <taxon>Patellogastropoda</taxon>
        <taxon>Patelloidea</taxon>
        <taxon>Patellidae</taxon>
        <taxon>Patella</taxon>
    </lineage>
</organism>
<dbReference type="Proteomes" id="UP001347796">
    <property type="component" value="Unassembled WGS sequence"/>
</dbReference>
<reference evidence="1 2" key="1">
    <citation type="submission" date="2024-01" db="EMBL/GenBank/DDBJ databases">
        <title>The genome of the rayed Mediterranean limpet Patella caerulea (Linnaeus, 1758).</title>
        <authorList>
            <person name="Anh-Thu Weber A."/>
            <person name="Halstead-Nussloch G."/>
        </authorList>
    </citation>
    <scope>NUCLEOTIDE SEQUENCE [LARGE SCALE GENOMIC DNA]</scope>
    <source>
        <strain evidence="1">AATW-2023a</strain>
        <tissue evidence="1">Whole specimen</tissue>
    </source>
</reference>
<dbReference type="EMBL" id="JAZGQO010000018">
    <property type="protein sequence ID" value="KAK6167073.1"/>
    <property type="molecule type" value="Genomic_DNA"/>
</dbReference>
<accession>A0AAN8J0G7</accession>
<proteinExistence type="predicted"/>
<keyword evidence="2" id="KW-1185">Reference proteome</keyword>
<evidence type="ECO:0000313" key="2">
    <source>
        <dbReference type="Proteomes" id="UP001347796"/>
    </source>
</evidence>
<protein>
    <submittedName>
        <fullName evidence="1">Uncharacterized protein</fullName>
    </submittedName>
</protein>
<gene>
    <name evidence="1" type="ORF">SNE40_021179</name>
</gene>
<evidence type="ECO:0000313" key="1">
    <source>
        <dbReference type="EMBL" id="KAK6167073.1"/>
    </source>
</evidence>
<sequence>MSQNLLRKIQDKFADQIRVQLADQRKGNYIYSSTLTEVEARAQLCGETDAYEENEKLRWAALHLRSLIMKLPKSKIPDPATVQNPKENTPDIPMQLDLFFRSLLGGVTPAFQGAPVSTIDRKVAWMASDAVFNVTQGAVKRWKNVMGLDMSSLTGSKLALQILNR</sequence>
<name>A0AAN8J0G7_PATCE</name>
<dbReference type="AlphaFoldDB" id="A0AAN8J0G7"/>
<comment type="caution">
    <text evidence="1">The sequence shown here is derived from an EMBL/GenBank/DDBJ whole genome shotgun (WGS) entry which is preliminary data.</text>
</comment>